<feature type="signal peptide" evidence="3">
    <location>
        <begin position="1"/>
        <end position="19"/>
    </location>
</feature>
<evidence type="ECO:0000256" key="2">
    <source>
        <dbReference type="SAM" id="Phobius"/>
    </source>
</evidence>
<evidence type="ECO:0000256" key="1">
    <source>
        <dbReference type="SAM" id="MobiDB-lite"/>
    </source>
</evidence>
<reference evidence="4" key="1">
    <citation type="submission" date="2022-03" db="EMBL/GenBank/DDBJ databases">
        <authorList>
            <person name="Tunstrom K."/>
        </authorList>
    </citation>
    <scope>NUCLEOTIDE SEQUENCE</scope>
</reference>
<dbReference type="Proteomes" id="UP001153954">
    <property type="component" value="Unassembled WGS sequence"/>
</dbReference>
<feature type="chain" id="PRO_5043549722" evidence="3">
    <location>
        <begin position="20"/>
        <end position="426"/>
    </location>
</feature>
<feature type="region of interest" description="Disordered" evidence="1">
    <location>
        <begin position="146"/>
        <end position="170"/>
    </location>
</feature>
<feature type="compositionally biased region" description="Basic and acidic residues" evidence="1">
    <location>
        <begin position="146"/>
        <end position="169"/>
    </location>
</feature>
<gene>
    <name evidence="4" type="ORF">EEDITHA_LOCUS6574</name>
</gene>
<dbReference type="PROSITE" id="PS51257">
    <property type="entry name" value="PROKAR_LIPOPROTEIN"/>
    <property type="match status" value="1"/>
</dbReference>
<name>A0AAU9TYS3_EUPED</name>
<accession>A0AAU9TYS3</accession>
<proteinExistence type="predicted"/>
<evidence type="ECO:0000313" key="5">
    <source>
        <dbReference type="Proteomes" id="UP001153954"/>
    </source>
</evidence>
<keyword evidence="2" id="KW-0472">Membrane</keyword>
<organism evidence="4 5">
    <name type="scientific">Euphydryas editha</name>
    <name type="common">Edith's checkerspot</name>
    <dbReference type="NCBI Taxonomy" id="104508"/>
    <lineage>
        <taxon>Eukaryota</taxon>
        <taxon>Metazoa</taxon>
        <taxon>Ecdysozoa</taxon>
        <taxon>Arthropoda</taxon>
        <taxon>Hexapoda</taxon>
        <taxon>Insecta</taxon>
        <taxon>Pterygota</taxon>
        <taxon>Neoptera</taxon>
        <taxon>Endopterygota</taxon>
        <taxon>Lepidoptera</taxon>
        <taxon>Glossata</taxon>
        <taxon>Ditrysia</taxon>
        <taxon>Papilionoidea</taxon>
        <taxon>Nymphalidae</taxon>
        <taxon>Nymphalinae</taxon>
        <taxon>Euphydryas</taxon>
    </lineage>
</organism>
<evidence type="ECO:0000313" key="4">
    <source>
        <dbReference type="EMBL" id="CAH2090639.1"/>
    </source>
</evidence>
<dbReference type="AlphaFoldDB" id="A0AAU9TYS3"/>
<feature type="transmembrane region" description="Helical" evidence="2">
    <location>
        <begin position="308"/>
        <end position="330"/>
    </location>
</feature>
<protein>
    <submittedName>
        <fullName evidence="4">Uncharacterized protein</fullName>
    </submittedName>
</protein>
<keyword evidence="2" id="KW-1133">Transmembrane helix</keyword>
<dbReference type="EMBL" id="CAKOGL010000009">
    <property type="protein sequence ID" value="CAH2090639.1"/>
    <property type="molecule type" value="Genomic_DNA"/>
</dbReference>
<keyword evidence="2" id="KW-0812">Transmembrane</keyword>
<evidence type="ECO:0000256" key="3">
    <source>
        <dbReference type="SAM" id="SignalP"/>
    </source>
</evidence>
<sequence length="426" mass="49100">MNTLKILIYILYFVSSTSCLRIVQNDVNTTNLNVTTLYPVDNVPYHKGDAHDYQKNRVKNENEKQISKTYFTVDTDDDNIQDYDIKENLDHSSELKDEEPKNKIQNIKEYKNSTREKENKRDKTKLLADTTSWTVNATYSKSKLDLNEDRNATNSNIDKEKSKGKEFKPSPHLGSFYDKDSFVIPTQATIGSFSPVVFKPSPELVSSPKDFFQLEYKRPANAYHDTIDTPYKFENLSPRIKDWKFESDLEAKPTEQSPTAIPAGGLYKFPDAFKEKPGTNGDGDDFGLDFKDSKDTSIKKRNNPWKKLLNFVTALIPVGIIISALTPGIITLENIDNNPHFPSRVSRRSDESVNELPPISEQCKRRLLCELHSDGNFIHNTPPHRPNLCYKIQCSDPQALSKLLRWLFNRNQRQRHAFHDRRDFIT</sequence>
<comment type="caution">
    <text evidence="4">The sequence shown here is derived from an EMBL/GenBank/DDBJ whole genome shotgun (WGS) entry which is preliminary data.</text>
</comment>
<keyword evidence="5" id="KW-1185">Reference proteome</keyword>
<keyword evidence="3" id="KW-0732">Signal</keyword>